<gene>
    <name evidence="1" type="ORF">C463_04274</name>
</gene>
<proteinExistence type="predicted"/>
<name>M0EHM2_9EURY</name>
<dbReference type="PATRIC" id="fig|1227465.4.peg.837"/>
<dbReference type="AlphaFoldDB" id="M0EHM2"/>
<sequence>MSSIDTSGARFHGLRDDEVKILYLVARWFNSKPYHIGEQKLHISQDQELPLRDMFDGWNSREYSDYEDAHARVLARDLVDEAVAVLVKELL</sequence>
<keyword evidence="2" id="KW-1185">Reference proteome</keyword>
<organism evidence="1 2">
    <name type="scientific">Halorubrum californiense DSM 19288</name>
    <dbReference type="NCBI Taxonomy" id="1227465"/>
    <lineage>
        <taxon>Archaea</taxon>
        <taxon>Methanobacteriati</taxon>
        <taxon>Methanobacteriota</taxon>
        <taxon>Stenosarchaea group</taxon>
        <taxon>Halobacteria</taxon>
        <taxon>Halobacteriales</taxon>
        <taxon>Haloferacaceae</taxon>
        <taxon>Halorubrum</taxon>
    </lineage>
</organism>
<evidence type="ECO:0000313" key="1">
    <source>
        <dbReference type="EMBL" id="ELZ46397.1"/>
    </source>
</evidence>
<evidence type="ECO:0000313" key="2">
    <source>
        <dbReference type="Proteomes" id="UP000011586"/>
    </source>
</evidence>
<dbReference type="OrthoDB" id="314970at2157"/>
<protein>
    <submittedName>
        <fullName evidence="1">Uncharacterized protein</fullName>
    </submittedName>
</protein>
<accession>M0EHM2</accession>
<dbReference type="Proteomes" id="UP000011586">
    <property type="component" value="Unassembled WGS sequence"/>
</dbReference>
<reference evidence="1 2" key="1">
    <citation type="journal article" date="2014" name="PLoS Genet.">
        <title>Phylogenetically driven sequencing of extremely halophilic archaea reveals strategies for static and dynamic osmo-response.</title>
        <authorList>
            <person name="Becker E.A."/>
            <person name="Seitzer P.M."/>
            <person name="Tritt A."/>
            <person name="Larsen D."/>
            <person name="Krusor M."/>
            <person name="Yao A.I."/>
            <person name="Wu D."/>
            <person name="Madern D."/>
            <person name="Eisen J.A."/>
            <person name="Darling A.E."/>
            <person name="Facciotti M.T."/>
        </authorList>
    </citation>
    <scope>NUCLEOTIDE SEQUENCE [LARGE SCALE GENOMIC DNA]</scope>
    <source>
        <strain evidence="1 2">DSM 19288</strain>
    </source>
</reference>
<comment type="caution">
    <text evidence="1">The sequence shown here is derived from an EMBL/GenBank/DDBJ whole genome shotgun (WGS) entry which is preliminary data.</text>
</comment>
<dbReference type="EMBL" id="AOJK01000021">
    <property type="protein sequence ID" value="ELZ46397.1"/>
    <property type="molecule type" value="Genomic_DNA"/>
</dbReference>
<dbReference type="RefSeq" id="WP_008441326.1">
    <property type="nucleotide sequence ID" value="NZ_AOJK01000021.1"/>
</dbReference>